<accession>A0A084WCK7</accession>
<dbReference type="OrthoDB" id="7744106at2759"/>
<reference evidence="2" key="2">
    <citation type="submission" date="2020-05" db="UniProtKB">
        <authorList>
            <consortium name="EnsemblMetazoa"/>
        </authorList>
    </citation>
    <scope>IDENTIFICATION</scope>
</reference>
<dbReference type="EnsemblMetazoa" id="ASIC015913-RA">
    <property type="protein sequence ID" value="ASIC015913-PA"/>
    <property type="gene ID" value="ASIC015913"/>
</dbReference>
<name>A0A084WCK7_ANOSI</name>
<dbReference type="PANTHER" id="PTHR33053">
    <property type="entry name" value="PROTEIN, PUTATIVE-RELATED"/>
    <property type="match status" value="1"/>
</dbReference>
<evidence type="ECO:0000313" key="3">
    <source>
        <dbReference type="Proteomes" id="UP000030765"/>
    </source>
</evidence>
<protein>
    <submittedName>
        <fullName evidence="1 2">Uncharacterized protein</fullName>
    </submittedName>
</protein>
<keyword evidence="3" id="KW-1185">Reference proteome</keyword>
<gene>
    <name evidence="1" type="ORF">ZHAS_00015913</name>
</gene>
<dbReference type="EMBL" id="ATLV01022697">
    <property type="status" value="NOT_ANNOTATED_CDS"/>
    <property type="molecule type" value="Genomic_DNA"/>
</dbReference>
<dbReference type="VEuPathDB" id="VectorBase:ASIC015913"/>
<dbReference type="PANTHER" id="PTHR33053:SF9">
    <property type="entry name" value="AGAP000105-PA"/>
    <property type="match status" value="1"/>
</dbReference>
<dbReference type="EMBL" id="KE525335">
    <property type="protein sequence ID" value="KFB47951.1"/>
    <property type="molecule type" value="Genomic_DNA"/>
</dbReference>
<dbReference type="VEuPathDB" id="VectorBase:ASIS020694"/>
<evidence type="ECO:0000313" key="2">
    <source>
        <dbReference type="EnsemblMetazoa" id="ASIC015913-PA"/>
    </source>
</evidence>
<dbReference type="Proteomes" id="UP000030765">
    <property type="component" value="Unassembled WGS sequence"/>
</dbReference>
<reference evidence="1 3" key="1">
    <citation type="journal article" date="2014" name="BMC Genomics">
        <title>Genome sequence of Anopheles sinensis provides insight into genetics basis of mosquito competence for malaria parasites.</title>
        <authorList>
            <person name="Zhou D."/>
            <person name="Zhang D."/>
            <person name="Ding G."/>
            <person name="Shi L."/>
            <person name="Hou Q."/>
            <person name="Ye Y."/>
            <person name="Xu Y."/>
            <person name="Zhou H."/>
            <person name="Xiong C."/>
            <person name="Li S."/>
            <person name="Yu J."/>
            <person name="Hong S."/>
            <person name="Yu X."/>
            <person name="Zou P."/>
            <person name="Chen C."/>
            <person name="Chang X."/>
            <person name="Wang W."/>
            <person name="Lv Y."/>
            <person name="Sun Y."/>
            <person name="Ma L."/>
            <person name="Shen B."/>
            <person name="Zhu C."/>
        </authorList>
    </citation>
    <scope>NUCLEOTIDE SEQUENCE [LARGE SCALE GENOMIC DNA]</scope>
</reference>
<proteinExistence type="predicted"/>
<dbReference type="STRING" id="74873.A0A084WCK7"/>
<dbReference type="AlphaFoldDB" id="A0A084WCK7"/>
<sequence>MTLPKELTLNVSIDGLPLHNRSPETFWPILINVHEIPLVSPMTVAIFHGVSKAPSVEEFLRPFVSELNELAESGLTINKMLHEVKVRAVIADASARAFVKGVANFNAKHGCLKRTCIGEYNSSSRTVVFNSVDAPLRTDSLFRQSAYGEHHKHPSPLLD</sequence>
<evidence type="ECO:0000313" key="1">
    <source>
        <dbReference type="EMBL" id="KFB47951.1"/>
    </source>
</evidence>
<dbReference type="OMA" id="PINGHRI"/>
<organism evidence="1">
    <name type="scientific">Anopheles sinensis</name>
    <name type="common">Mosquito</name>
    <dbReference type="NCBI Taxonomy" id="74873"/>
    <lineage>
        <taxon>Eukaryota</taxon>
        <taxon>Metazoa</taxon>
        <taxon>Ecdysozoa</taxon>
        <taxon>Arthropoda</taxon>
        <taxon>Hexapoda</taxon>
        <taxon>Insecta</taxon>
        <taxon>Pterygota</taxon>
        <taxon>Neoptera</taxon>
        <taxon>Endopterygota</taxon>
        <taxon>Diptera</taxon>
        <taxon>Nematocera</taxon>
        <taxon>Culicoidea</taxon>
        <taxon>Culicidae</taxon>
        <taxon>Anophelinae</taxon>
        <taxon>Anopheles</taxon>
    </lineage>
</organism>